<dbReference type="AlphaFoldDB" id="A0A918ZZW5"/>
<reference evidence="2" key="2">
    <citation type="submission" date="2020-09" db="EMBL/GenBank/DDBJ databases">
        <authorList>
            <person name="Sun Q."/>
            <person name="Ohkuma M."/>
        </authorList>
    </citation>
    <scope>NUCLEOTIDE SEQUENCE</scope>
    <source>
        <strain evidence="2">JCM 3302</strain>
    </source>
</reference>
<dbReference type="EMBL" id="BNBC01000014">
    <property type="protein sequence ID" value="GHE76771.1"/>
    <property type="molecule type" value="Genomic_DNA"/>
</dbReference>
<evidence type="ECO:0000313" key="3">
    <source>
        <dbReference type="Proteomes" id="UP000641386"/>
    </source>
</evidence>
<feature type="compositionally biased region" description="Low complexity" evidence="1">
    <location>
        <begin position="69"/>
        <end position="82"/>
    </location>
</feature>
<gene>
    <name evidence="2" type="ORF">GCM10014715_34950</name>
</gene>
<protein>
    <submittedName>
        <fullName evidence="2">Uncharacterized protein</fullName>
    </submittedName>
</protein>
<dbReference type="Proteomes" id="UP000641386">
    <property type="component" value="Unassembled WGS sequence"/>
</dbReference>
<evidence type="ECO:0000256" key="1">
    <source>
        <dbReference type="SAM" id="MobiDB-lite"/>
    </source>
</evidence>
<name>A0A918ZZW5_9ACTN</name>
<proteinExistence type="predicted"/>
<comment type="caution">
    <text evidence="2">The sequence shown here is derived from an EMBL/GenBank/DDBJ whole genome shotgun (WGS) entry which is preliminary data.</text>
</comment>
<reference evidence="2" key="1">
    <citation type="journal article" date="2014" name="Int. J. Syst. Evol. Microbiol.">
        <title>Complete genome sequence of Corynebacterium casei LMG S-19264T (=DSM 44701T), isolated from a smear-ripened cheese.</title>
        <authorList>
            <consortium name="US DOE Joint Genome Institute (JGI-PGF)"/>
            <person name="Walter F."/>
            <person name="Albersmeier A."/>
            <person name="Kalinowski J."/>
            <person name="Ruckert C."/>
        </authorList>
    </citation>
    <scope>NUCLEOTIDE SEQUENCE</scope>
    <source>
        <strain evidence="2">JCM 3302</strain>
    </source>
</reference>
<evidence type="ECO:0000313" key="2">
    <source>
        <dbReference type="EMBL" id="GHE76771.1"/>
    </source>
</evidence>
<keyword evidence="3" id="KW-1185">Reference proteome</keyword>
<organism evidence="2 3">
    <name type="scientific">Streptomyces spiralis</name>
    <dbReference type="NCBI Taxonomy" id="66376"/>
    <lineage>
        <taxon>Bacteria</taxon>
        <taxon>Bacillati</taxon>
        <taxon>Actinomycetota</taxon>
        <taxon>Actinomycetes</taxon>
        <taxon>Kitasatosporales</taxon>
        <taxon>Streptomycetaceae</taxon>
        <taxon>Streptomyces</taxon>
    </lineage>
</organism>
<accession>A0A918ZZW5</accession>
<dbReference type="RefSeq" id="WP_189901248.1">
    <property type="nucleotide sequence ID" value="NZ_BNBC01000014.1"/>
</dbReference>
<sequence>MGRVGRKAARVQVSSRLTWSFSARAGVGGSHSARLRPSRAASATQRLASAALVRSLLRAVRPRARARSPRALPGRRAGSARLGRGRDWR</sequence>
<feature type="region of interest" description="Disordered" evidence="1">
    <location>
        <begin position="62"/>
        <end position="89"/>
    </location>
</feature>